<gene>
    <name evidence="1" type="ORF">D7I44_10255</name>
</gene>
<reference evidence="1 2" key="1">
    <citation type="submission" date="2018-09" db="EMBL/GenBank/DDBJ databases">
        <title>Genome sequencing of strain 2DFW10M-5.</title>
        <authorList>
            <person name="Heo J."/>
            <person name="Kim S.-J."/>
            <person name="Kwon S.-W."/>
        </authorList>
    </citation>
    <scope>NUCLEOTIDE SEQUENCE [LARGE SCALE GENOMIC DNA]</scope>
    <source>
        <strain evidence="1 2">2DFW10M-5</strain>
    </source>
</reference>
<name>A0A387BS38_9MICO</name>
<sequence>MVGMSDGDSIDPANWDELIQSLPPGWEDAASRREPGMLGITVVNWRTLEDEKAPEVWTDLGEWVAWFIRRYRLPARKIPTCWYRHGSLVEELSALHTAWLVSFDSLDAGYGPIGFHERLAIALPRLASWYSGECHDGHVELPYASESAPPQEWADWIAVSHAG</sequence>
<evidence type="ECO:0000313" key="1">
    <source>
        <dbReference type="EMBL" id="AYG03879.1"/>
    </source>
</evidence>
<keyword evidence="2" id="KW-1185">Reference proteome</keyword>
<dbReference type="Proteomes" id="UP000275069">
    <property type="component" value="Chromosome"/>
</dbReference>
<accession>A0A387BS38</accession>
<evidence type="ECO:0008006" key="3">
    <source>
        <dbReference type="Google" id="ProtNLM"/>
    </source>
</evidence>
<dbReference type="KEGG" id="gry:D7I44_10255"/>
<dbReference type="EMBL" id="CP032624">
    <property type="protein sequence ID" value="AYG03879.1"/>
    <property type="molecule type" value="Genomic_DNA"/>
</dbReference>
<evidence type="ECO:0000313" key="2">
    <source>
        <dbReference type="Proteomes" id="UP000275069"/>
    </source>
</evidence>
<dbReference type="AlphaFoldDB" id="A0A387BS38"/>
<proteinExistence type="predicted"/>
<protein>
    <recommendedName>
        <fullName evidence="3">DUF4913 domain-containing protein</fullName>
    </recommendedName>
</protein>
<dbReference type="OrthoDB" id="3535759at2"/>
<organism evidence="1 2">
    <name type="scientific">Gryllotalpicola protaetiae</name>
    <dbReference type="NCBI Taxonomy" id="2419771"/>
    <lineage>
        <taxon>Bacteria</taxon>
        <taxon>Bacillati</taxon>
        <taxon>Actinomycetota</taxon>
        <taxon>Actinomycetes</taxon>
        <taxon>Micrococcales</taxon>
        <taxon>Microbacteriaceae</taxon>
        <taxon>Gryllotalpicola</taxon>
    </lineage>
</organism>